<evidence type="ECO:0000313" key="2">
    <source>
        <dbReference type="Proteomes" id="UP000825729"/>
    </source>
</evidence>
<keyword evidence="2" id="KW-1185">Reference proteome</keyword>
<gene>
    <name evidence="1" type="ORF">H6P81_021192</name>
</gene>
<protein>
    <submittedName>
        <fullName evidence="1">Uncharacterized protein</fullName>
    </submittedName>
</protein>
<comment type="caution">
    <text evidence="1">The sequence shown here is derived from an EMBL/GenBank/DDBJ whole genome shotgun (WGS) entry which is preliminary data.</text>
</comment>
<reference evidence="1 2" key="1">
    <citation type="submission" date="2021-07" db="EMBL/GenBank/DDBJ databases">
        <title>The Aristolochia fimbriata genome: insights into angiosperm evolution, floral development and chemical biosynthesis.</title>
        <authorList>
            <person name="Jiao Y."/>
        </authorList>
    </citation>
    <scope>NUCLEOTIDE SEQUENCE [LARGE SCALE GENOMIC DNA]</scope>
    <source>
        <strain evidence="1">IBCAS-2021</strain>
        <tissue evidence="1">Leaf</tissue>
    </source>
</reference>
<dbReference type="AlphaFoldDB" id="A0AAV7DS99"/>
<dbReference type="EMBL" id="JAINDJ010000009">
    <property type="protein sequence ID" value="KAG9438894.1"/>
    <property type="molecule type" value="Genomic_DNA"/>
</dbReference>
<accession>A0AAV7DS99</accession>
<name>A0AAV7DS99_ARIFI</name>
<dbReference type="Proteomes" id="UP000825729">
    <property type="component" value="Unassembled WGS sequence"/>
</dbReference>
<sequence>MPDLTHVRVEESVNEILRKYMASLESPRTRWPREWGAVQGKTEQERVGRRAEELGLAVVPCVESLATSTGPRRESTPDCVYYEAEASYVHCEGGGPGPWFDESYPKQATTSVGGQDCSEVLEHRCTQISEGRVDLGRRRKGYVRDAMNGRWVQDLEADLHMYRSHSHLSEVDKYLIALLEEFRSLDSDLQTSIRRRRENWRTKCMADIHIKKEKEKREGIEDGIEGAVVAIESEGTAHSKWQEQDISRMGFSQRCYISAVRTNPYS</sequence>
<evidence type="ECO:0000313" key="1">
    <source>
        <dbReference type="EMBL" id="KAG9438894.1"/>
    </source>
</evidence>
<organism evidence="1 2">
    <name type="scientific">Aristolochia fimbriata</name>
    <name type="common">White veined hardy Dutchman's pipe vine</name>
    <dbReference type="NCBI Taxonomy" id="158543"/>
    <lineage>
        <taxon>Eukaryota</taxon>
        <taxon>Viridiplantae</taxon>
        <taxon>Streptophyta</taxon>
        <taxon>Embryophyta</taxon>
        <taxon>Tracheophyta</taxon>
        <taxon>Spermatophyta</taxon>
        <taxon>Magnoliopsida</taxon>
        <taxon>Magnoliidae</taxon>
        <taxon>Piperales</taxon>
        <taxon>Aristolochiaceae</taxon>
        <taxon>Aristolochia</taxon>
    </lineage>
</organism>
<proteinExistence type="predicted"/>